<dbReference type="AlphaFoldDB" id="A0A9X6WY10"/>
<dbReference type="Proteomes" id="UP000224413">
    <property type="component" value="Unassembled WGS sequence"/>
</dbReference>
<comment type="caution">
    <text evidence="1">The sequence shown here is derived from an EMBL/GenBank/DDBJ whole genome shotgun (WGS) entry which is preliminary data.</text>
</comment>
<name>A0A9X6WY10_BACCE</name>
<proteinExistence type="predicted"/>
<evidence type="ECO:0000313" key="2">
    <source>
        <dbReference type="Proteomes" id="UP000224413"/>
    </source>
</evidence>
<gene>
    <name evidence="1" type="ORF">COI98_25615</name>
</gene>
<organism evidence="1 2">
    <name type="scientific">Bacillus cereus</name>
    <dbReference type="NCBI Taxonomy" id="1396"/>
    <lineage>
        <taxon>Bacteria</taxon>
        <taxon>Bacillati</taxon>
        <taxon>Bacillota</taxon>
        <taxon>Bacilli</taxon>
        <taxon>Bacillales</taxon>
        <taxon>Bacillaceae</taxon>
        <taxon>Bacillus</taxon>
        <taxon>Bacillus cereus group</taxon>
    </lineage>
</organism>
<reference evidence="1 2" key="1">
    <citation type="submission" date="2017-09" db="EMBL/GenBank/DDBJ databases">
        <title>Large-scale bioinformatics analysis of Bacillus genomes uncovers conserved roles of natural products in bacterial physiology.</title>
        <authorList>
            <consortium name="Agbiome Team Llc"/>
            <person name="Bleich R.M."/>
            <person name="Grubbs K.J."/>
            <person name="Santa Maria K.C."/>
            <person name="Allen S.E."/>
            <person name="Farag S."/>
            <person name="Shank E.A."/>
            <person name="Bowers A."/>
        </authorList>
    </citation>
    <scope>NUCLEOTIDE SEQUENCE [LARGE SCALE GENOMIC DNA]</scope>
    <source>
        <strain evidence="1 2">AFS083741</strain>
    </source>
</reference>
<protein>
    <submittedName>
        <fullName evidence="1">Uncharacterized protein</fullName>
    </submittedName>
</protein>
<evidence type="ECO:0000313" key="1">
    <source>
        <dbReference type="EMBL" id="PFK08782.1"/>
    </source>
</evidence>
<sequence length="65" mass="7989">MKYTIFLTMILRSYFFTSIAKKRRHKAPENWVNEVLVFQSKEIMYQLTMRAYHNMQSKKYALLHI</sequence>
<dbReference type="EMBL" id="NUWJ01000256">
    <property type="protein sequence ID" value="PFK08782.1"/>
    <property type="molecule type" value="Genomic_DNA"/>
</dbReference>
<accession>A0A9X6WY10</accession>